<accession>A0AA88NK58</accession>
<protein>
    <submittedName>
        <fullName evidence="2">Uncharacterized protein</fullName>
    </submittedName>
</protein>
<name>A0AA88NK58_CHASR</name>
<dbReference type="EMBL" id="JAUPFM010000003">
    <property type="protein sequence ID" value="KAK2857116.1"/>
    <property type="molecule type" value="Genomic_DNA"/>
</dbReference>
<sequence length="114" mass="13195">MYSQACLPPIHLPPPFLSHPDGLLFSCAARRRFQPGQMFNTSDNMFPRHRCLPRLAVTQSPHRYRLRKGRAGSSRRSRAEPARELEVEEAEQTEACTQETTNEMKRRRVEEASE</sequence>
<evidence type="ECO:0000256" key="1">
    <source>
        <dbReference type="SAM" id="MobiDB-lite"/>
    </source>
</evidence>
<dbReference type="AlphaFoldDB" id="A0AA88NK58"/>
<dbReference type="Proteomes" id="UP001187415">
    <property type="component" value="Unassembled WGS sequence"/>
</dbReference>
<proteinExistence type="predicted"/>
<gene>
    <name evidence="2" type="ORF">Q5P01_005851</name>
</gene>
<feature type="compositionally biased region" description="Basic residues" evidence="1">
    <location>
        <begin position="64"/>
        <end position="76"/>
    </location>
</feature>
<keyword evidence="3" id="KW-1185">Reference proteome</keyword>
<feature type="region of interest" description="Disordered" evidence="1">
    <location>
        <begin position="64"/>
        <end position="114"/>
    </location>
</feature>
<feature type="compositionally biased region" description="Basic and acidic residues" evidence="1">
    <location>
        <begin position="102"/>
        <end position="114"/>
    </location>
</feature>
<evidence type="ECO:0000313" key="2">
    <source>
        <dbReference type="EMBL" id="KAK2857116.1"/>
    </source>
</evidence>
<evidence type="ECO:0000313" key="3">
    <source>
        <dbReference type="Proteomes" id="UP001187415"/>
    </source>
</evidence>
<comment type="caution">
    <text evidence="2">The sequence shown here is derived from an EMBL/GenBank/DDBJ whole genome shotgun (WGS) entry which is preliminary data.</text>
</comment>
<reference evidence="2" key="1">
    <citation type="submission" date="2023-07" db="EMBL/GenBank/DDBJ databases">
        <title>Chromosome-level Genome Assembly of Striped Snakehead (Channa striata).</title>
        <authorList>
            <person name="Liu H."/>
        </authorList>
    </citation>
    <scope>NUCLEOTIDE SEQUENCE</scope>
    <source>
        <strain evidence="2">Gz</strain>
        <tissue evidence="2">Muscle</tissue>
    </source>
</reference>
<organism evidence="2 3">
    <name type="scientific">Channa striata</name>
    <name type="common">Snakehead murrel</name>
    <name type="synonym">Ophicephalus striatus</name>
    <dbReference type="NCBI Taxonomy" id="64152"/>
    <lineage>
        <taxon>Eukaryota</taxon>
        <taxon>Metazoa</taxon>
        <taxon>Chordata</taxon>
        <taxon>Craniata</taxon>
        <taxon>Vertebrata</taxon>
        <taxon>Euteleostomi</taxon>
        <taxon>Actinopterygii</taxon>
        <taxon>Neopterygii</taxon>
        <taxon>Teleostei</taxon>
        <taxon>Neoteleostei</taxon>
        <taxon>Acanthomorphata</taxon>
        <taxon>Anabantaria</taxon>
        <taxon>Anabantiformes</taxon>
        <taxon>Channoidei</taxon>
        <taxon>Channidae</taxon>
        <taxon>Channa</taxon>
    </lineage>
</organism>